<gene>
    <name evidence="3" type="ORF">SMCB_0688</name>
</gene>
<dbReference type="Pfam" id="PF23843">
    <property type="entry name" value="DUF7210"/>
    <property type="match status" value="1"/>
</dbReference>
<evidence type="ECO:0000259" key="2">
    <source>
        <dbReference type="Pfam" id="PF23843"/>
    </source>
</evidence>
<dbReference type="HOGENOM" id="CLU_2752391_0_0_4"/>
<feature type="domain" description="DUF7210" evidence="2">
    <location>
        <begin position="6"/>
        <end position="41"/>
    </location>
</feature>
<dbReference type="STRING" id="1458426.SMCB_0688"/>
<accession>A0A060NKE3</accession>
<dbReference type="OrthoDB" id="8909971at2"/>
<evidence type="ECO:0000313" key="3">
    <source>
        <dbReference type="EMBL" id="BAO82916.1"/>
    </source>
</evidence>
<reference evidence="3 4" key="1">
    <citation type="journal article" date="2014" name="Nat. Commun.">
        <title>Physiological and genomic features of highly alkaliphilic hydrogen-utilizing Betaproteobacteria from a continental serpentinizing site.</title>
        <authorList>
            <person name="Suzuki S."/>
            <person name="Kuenen J.G."/>
            <person name="Schipper K."/>
            <person name="van der Velde S."/>
            <person name="Ishii S."/>
            <person name="Wu A."/>
            <person name="Sorokin D.Y."/>
            <person name="Tenney A."/>
            <person name="Meng X.Y."/>
            <person name="Morrill P.L."/>
            <person name="Kamagata Y."/>
            <person name="Muyzer G."/>
            <person name="Nealson K.H."/>
        </authorList>
    </citation>
    <scope>NUCLEOTIDE SEQUENCE [LARGE SCALE GENOMIC DNA]</scope>
    <source>
        <strain evidence="3 4">B1</strain>
    </source>
</reference>
<sequence>MQTRSIELLKPHTHAGKRLAVGARIDLPDDSARWLIDLDVAKAATAPVTPAPDSKPARRDAASGTTQPKGD</sequence>
<dbReference type="InterPro" id="IPR055634">
    <property type="entry name" value="DUF7210"/>
</dbReference>
<dbReference type="AlphaFoldDB" id="A0A060NKE3"/>
<dbReference type="Proteomes" id="UP000066014">
    <property type="component" value="Chromosome"/>
</dbReference>
<proteinExistence type="predicted"/>
<evidence type="ECO:0000256" key="1">
    <source>
        <dbReference type="SAM" id="MobiDB-lite"/>
    </source>
</evidence>
<feature type="region of interest" description="Disordered" evidence="1">
    <location>
        <begin position="45"/>
        <end position="71"/>
    </location>
</feature>
<dbReference type="KEGG" id="cbab:SMCB_0688"/>
<dbReference type="RefSeq" id="WP_045535070.1">
    <property type="nucleotide sequence ID" value="NZ_AP014569.1"/>
</dbReference>
<organism evidence="3 4">
    <name type="scientific">Serpentinimonas maccroryi</name>
    <dbReference type="NCBI Taxonomy" id="1458426"/>
    <lineage>
        <taxon>Bacteria</taxon>
        <taxon>Pseudomonadati</taxon>
        <taxon>Pseudomonadota</taxon>
        <taxon>Betaproteobacteria</taxon>
        <taxon>Burkholderiales</taxon>
        <taxon>Comamonadaceae</taxon>
        <taxon>Serpentinimonas</taxon>
    </lineage>
</organism>
<protein>
    <submittedName>
        <fullName evidence="3">PPE-repeat protein</fullName>
    </submittedName>
</protein>
<evidence type="ECO:0000313" key="4">
    <source>
        <dbReference type="Proteomes" id="UP000066014"/>
    </source>
</evidence>
<name>A0A060NKE3_9BURK</name>
<dbReference type="EMBL" id="AP014569">
    <property type="protein sequence ID" value="BAO82916.1"/>
    <property type="molecule type" value="Genomic_DNA"/>
</dbReference>
<keyword evidence="4" id="KW-1185">Reference proteome</keyword>